<reference evidence="1 2" key="1">
    <citation type="journal article" date="2020" name="Phytopathology">
        <title>Genome Sequence Resources of Colletotrichum truncatum, C. plurivorum, C. musicola, and C. sojae: Four Species Pathogenic to Soybean (Glycine max).</title>
        <authorList>
            <person name="Rogerio F."/>
            <person name="Boufleur T.R."/>
            <person name="Ciampi-Guillardi M."/>
            <person name="Sukno S.A."/>
            <person name="Thon M.R."/>
            <person name="Massola Junior N.S."/>
            <person name="Baroncelli R."/>
        </authorList>
    </citation>
    <scope>NUCLEOTIDE SEQUENCE [LARGE SCALE GENOMIC DNA]</scope>
    <source>
        <strain evidence="1 2">CMES1059</strain>
    </source>
</reference>
<dbReference type="Proteomes" id="UP000805649">
    <property type="component" value="Unassembled WGS sequence"/>
</dbReference>
<evidence type="ECO:0000313" key="2">
    <source>
        <dbReference type="Proteomes" id="UP000805649"/>
    </source>
</evidence>
<evidence type="ECO:0000313" key="1">
    <source>
        <dbReference type="EMBL" id="KAL0939549.1"/>
    </source>
</evidence>
<keyword evidence="2" id="KW-1185">Reference proteome</keyword>
<accession>A0ACC3Z634</accession>
<comment type="caution">
    <text evidence="1">The sequence shown here is derived from an EMBL/GenBank/DDBJ whole genome shotgun (WGS) entry which is preliminary data.</text>
</comment>
<proteinExistence type="predicted"/>
<name>A0ACC3Z634_COLTU</name>
<sequence>MSTTDQETLLSIPDMSSVTACHGSVASINGTGEKSTKHEAHIMAKPSDYAMAHIPSQPVGGFHGLGPRKDRIFVQITDIMRPFRLPALGDESDSMNVPKRPNVGSELVGIGAQFASTLNLHEIPTVTKGR</sequence>
<gene>
    <name evidence="1" type="ORF">CTRU02_206159</name>
</gene>
<organism evidence="1 2">
    <name type="scientific">Colletotrichum truncatum</name>
    <name type="common">Anthracnose fungus</name>
    <name type="synonym">Colletotrichum capsici</name>
    <dbReference type="NCBI Taxonomy" id="5467"/>
    <lineage>
        <taxon>Eukaryota</taxon>
        <taxon>Fungi</taxon>
        <taxon>Dikarya</taxon>
        <taxon>Ascomycota</taxon>
        <taxon>Pezizomycotina</taxon>
        <taxon>Sordariomycetes</taxon>
        <taxon>Hypocreomycetidae</taxon>
        <taxon>Glomerellales</taxon>
        <taxon>Glomerellaceae</taxon>
        <taxon>Colletotrichum</taxon>
        <taxon>Colletotrichum truncatum species complex</taxon>
    </lineage>
</organism>
<dbReference type="EMBL" id="VUJX02000003">
    <property type="protein sequence ID" value="KAL0939549.1"/>
    <property type="molecule type" value="Genomic_DNA"/>
</dbReference>
<protein>
    <submittedName>
        <fullName evidence="1">Uncharacterized protein</fullName>
    </submittedName>
</protein>